<dbReference type="Pfam" id="PF25788">
    <property type="entry name" value="Ig_Rha78A_N"/>
    <property type="match status" value="1"/>
</dbReference>
<keyword evidence="3" id="KW-1185">Reference proteome</keyword>
<dbReference type="PANTHER" id="PTHR33307:SF6">
    <property type="entry name" value="ALPHA-RHAMNOSIDASE (EUROFUNG)-RELATED"/>
    <property type="match status" value="1"/>
</dbReference>
<keyword evidence="1" id="KW-0732">Signal</keyword>
<dbReference type="InterPro" id="IPR036116">
    <property type="entry name" value="FN3_sf"/>
</dbReference>
<dbReference type="SUPFAM" id="SSF49265">
    <property type="entry name" value="Fibronectin type III"/>
    <property type="match status" value="1"/>
</dbReference>
<evidence type="ECO:0008006" key="4">
    <source>
        <dbReference type="Google" id="ProtNLM"/>
    </source>
</evidence>
<comment type="caution">
    <text evidence="2">The sequence shown here is derived from an EMBL/GenBank/DDBJ whole genome shotgun (WGS) entry which is preliminary data.</text>
</comment>
<dbReference type="InterPro" id="IPR013783">
    <property type="entry name" value="Ig-like_fold"/>
</dbReference>
<dbReference type="PANTHER" id="PTHR33307">
    <property type="entry name" value="ALPHA-RHAMNOSIDASE (EUROFUNG)"/>
    <property type="match status" value="1"/>
</dbReference>
<feature type="chain" id="PRO_5046427452" description="Alpha-L-rhamnosidase" evidence="1">
    <location>
        <begin position="20"/>
        <end position="160"/>
    </location>
</feature>
<dbReference type="EMBL" id="JAKWBL010000004">
    <property type="protein sequence ID" value="MCH5599534.1"/>
    <property type="molecule type" value="Genomic_DNA"/>
</dbReference>
<dbReference type="RefSeq" id="WP_240831578.1">
    <property type="nucleotide sequence ID" value="NZ_JAKWBL010000004.1"/>
</dbReference>
<gene>
    <name evidence="2" type="ORF">MKP09_17305</name>
</gene>
<reference evidence="2 3" key="1">
    <citation type="submission" date="2022-02" db="EMBL/GenBank/DDBJ databases">
        <authorList>
            <person name="Min J."/>
        </authorList>
    </citation>
    <scope>NUCLEOTIDE SEQUENCE [LARGE SCALE GENOMIC DNA]</scope>
    <source>
        <strain evidence="2 3">GR10-1</strain>
    </source>
</reference>
<protein>
    <recommendedName>
        <fullName evidence="4">Alpha-L-rhamnosidase</fullName>
    </recommendedName>
</protein>
<name>A0ABS9SMC3_9BACT</name>
<accession>A0ABS9SMC3</accession>
<evidence type="ECO:0000256" key="1">
    <source>
        <dbReference type="SAM" id="SignalP"/>
    </source>
</evidence>
<feature type="signal peptide" evidence="1">
    <location>
        <begin position="1"/>
        <end position="19"/>
    </location>
</feature>
<sequence length="160" mass="18029">MKQTVLLLALCAGLSSAHAQSSVHELLVENKPEPVGLGTAQPRFSWEIQNKQRNTLQTAYEIKVTNGKNTVWNSGKVAADSSVHVAYKGNPLLSNERYQWQVRVWDNHGKNSAWSTPASFQMGLLNQSDWKAKWIESGIAEDPEYRPSQLFRKTFNTSKK</sequence>
<organism evidence="2 3">
    <name type="scientific">Niabella ginsengisoli</name>
    <dbReference type="NCBI Taxonomy" id="522298"/>
    <lineage>
        <taxon>Bacteria</taxon>
        <taxon>Pseudomonadati</taxon>
        <taxon>Bacteroidota</taxon>
        <taxon>Chitinophagia</taxon>
        <taxon>Chitinophagales</taxon>
        <taxon>Chitinophagaceae</taxon>
        <taxon>Niabella</taxon>
    </lineage>
</organism>
<evidence type="ECO:0000313" key="2">
    <source>
        <dbReference type="EMBL" id="MCH5599534.1"/>
    </source>
</evidence>
<proteinExistence type="predicted"/>
<dbReference type="InterPro" id="IPR016007">
    <property type="entry name" value="Alpha_rhamnosid"/>
</dbReference>
<dbReference type="Proteomes" id="UP001202248">
    <property type="component" value="Unassembled WGS sequence"/>
</dbReference>
<evidence type="ECO:0000313" key="3">
    <source>
        <dbReference type="Proteomes" id="UP001202248"/>
    </source>
</evidence>
<dbReference type="Gene3D" id="2.60.40.10">
    <property type="entry name" value="Immunoglobulins"/>
    <property type="match status" value="1"/>
</dbReference>